<evidence type="ECO:0000256" key="1">
    <source>
        <dbReference type="SAM" id="MobiDB-lite"/>
    </source>
</evidence>
<protein>
    <submittedName>
        <fullName evidence="3">Uncharacterized protein</fullName>
    </submittedName>
</protein>
<dbReference type="InParanoid" id="A0A4S2MUQ0"/>
<keyword evidence="4" id="KW-1185">Reference proteome</keyword>
<accession>A0A4S2MUQ0</accession>
<evidence type="ECO:0000313" key="4">
    <source>
        <dbReference type="Proteomes" id="UP000298138"/>
    </source>
</evidence>
<keyword evidence="2" id="KW-0732">Signal</keyword>
<organism evidence="3 4">
    <name type="scientific">Ascodesmis nigricans</name>
    <dbReference type="NCBI Taxonomy" id="341454"/>
    <lineage>
        <taxon>Eukaryota</taxon>
        <taxon>Fungi</taxon>
        <taxon>Dikarya</taxon>
        <taxon>Ascomycota</taxon>
        <taxon>Pezizomycotina</taxon>
        <taxon>Pezizomycetes</taxon>
        <taxon>Pezizales</taxon>
        <taxon>Ascodesmidaceae</taxon>
        <taxon>Ascodesmis</taxon>
    </lineage>
</organism>
<feature type="signal peptide" evidence="2">
    <location>
        <begin position="1"/>
        <end position="20"/>
    </location>
</feature>
<dbReference type="Proteomes" id="UP000298138">
    <property type="component" value="Unassembled WGS sequence"/>
</dbReference>
<dbReference type="EMBL" id="ML220125">
    <property type="protein sequence ID" value="TGZ80312.1"/>
    <property type="molecule type" value="Genomic_DNA"/>
</dbReference>
<feature type="chain" id="PRO_5020473074" evidence="2">
    <location>
        <begin position="21"/>
        <end position="104"/>
    </location>
</feature>
<feature type="region of interest" description="Disordered" evidence="1">
    <location>
        <begin position="19"/>
        <end position="45"/>
    </location>
</feature>
<sequence length="104" mass="11427">MFFHATLWLMTFCNYQPTNHQPPTPSIQRSPSSSSPRFNVLPGLHSTIPPPPLPTHARAFPHPKPARLRTFRDAGPADPFPGAEVMHALTCVRIVLVVIVRAGG</sequence>
<reference evidence="3 4" key="1">
    <citation type="submission" date="2019-04" db="EMBL/GenBank/DDBJ databases">
        <title>Comparative genomics and transcriptomics to analyze fruiting body development in filamentous ascomycetes.</title>
        <authorList>
            <consortium name="DOE Joint Genome Institute"/>
            <person name="Lutkenhaus R."/>
            <person name="Traeger S."/>
            <person name="Breuer J."/>
            <person name="Kuo A."/>
            <person name="Lipzen A."/>
            <person name="Pangilinan J."/>
            <person name="Dilworth D."/>
            <person name="Sandor L."/>
            <person name="Poggeler S."/>
            <person name="Barry K."/>
            <person name="Grigoriev I.V."/>
            <person name="Nowrousian M."/>
        </authorList>
    </citation>
    <scope>NUCLEOTIDE SEQUENCE [LARGE SCALE GENOMIC DNA]</scope>
    <source>
        <strain evidence="3 4">CBS 389.68</strain>
    </source>
</reference>
<name>A0A4S2MUQ0_9PEZI</name>
<proteinExistence type="predicted"/>
<evidence type="ECO:0000313" key="3">
    <source>
        <dbReference type="EMBL" id="TGZ80312.1"/>
    </source>
</evidence>
<dbReference type="AlphaFoldDB" id="A0A4S2MUQ0"/>
<gene>
    <name evidence="3" type="ORF">EX30DRAFT_56842</name>
</gene>
<evidence type="ECO:0000256" key="2">
    <source>
        <dbReference type="SAM" id="SignalP"/>
    </source>
</evidence>
<feature type="compositionally biased region" description="Low complexity" evidence="1">
    <location>
        <begin position="26"/>
        <end position="36"/>
    </location>
</feature>